<evidence type="ECO:0000313" key="1">
    <source>
        <dbReference type="EMBL" id="KKW17875.1"/>
    </source>
</evidence>
<dbReference type="Proteomes" id="UP000034057">
    <property type="component" value="Unassembled WGS sequence"/>
</dbReference>
<comment type="caution">
    <text evidence="1">The sequence shown here is derived from an EMBL/GenBank/DDBJ whole genome shotgun (WGS) entry which is preliminary data.</text>
</comment>
<dbReference type="EMBL" id="LCQO01000023">
    <property type="protein sequence ID" value="KKW17875.1"/>
    <property type="molecule type" value="Genomic_DNA"/>
</dbReference>
<dbReference type="AlphaFoldDB" id="A0A0G1WGX0"/>
<evidence type="ECO:0000313" key="2">
    <source>
        <dbReference type="Proteomes" id="UP000034057"/>
    </source>
</evidence>
<name>A0A0G1WGX0_9BACT</name>
<organism evidence="1 2">
    <name type="scientific">Candidatus Kaiserbacteria bacterium GW2011_GWA1_50_28</name>
    <dbReference type="NCBI Taxonomy" id="1618668"/>
    <lineage>
        <taxon>Bacteria</taxon>
        <taxon>Candidatus Kaiseribacteriota</taxon>
    </lineage>
</organism>
<proteinExistence type="predicted"/>
<dbReference type="SUPFAM" id="SSF53474">
    <property type="entry name" value="alpha/beta-Hydrolases"/>
    <property type="match status" value="1"/>
</dbReference>
<dbReference type="InterPro" id="IPR029058">
    <property type="entry name" value="AB_hydrolase_fold"/>
</dbReference>
<dbReference type="InterPro" id="IPR013744">
    <property type="entry name" value="SidJ"/>
</dbReference>
<sequence length="286" mass="31731">MVPCHAVQLVTPKKVVLNGLWLGPKKPKRAVVWVHGLGSSVFSKIGIAEKLVDSKTAVLMFNNRGHDKVVHVPHASNNFKKAIRGGAAHERFVDSIDDIQGALNFTRKQGVKSIYLAGHSTGCQKSVYWASKKGRGVKGIILLAPISDYDAIRLQYDSKRVARVLAVSHAYIKKGKGATLLPSNVWDWPWVADARRFVSLYSGKSAEEIFTYWDSTRRPRTLSSVRTPMLIFLAGKEEFSEIPAKEIAAWCNAHVHRGQTIIVPGVGHSFRGGEGRIARAIREWMK</sequence>
<dbReference type="Pfam" id="PF08538">
    <property type="entry name" value="DUF1749"/>
    <property type="match status" value="1"/>
</dbReference>
<dbReference type="PANTHER" id="PTHR31591">
    <property type="entry name" value="UPF0613 PROTEIN PB24D3.06C"/>
    <property type="match status" value="1"/>
</dbReference>
<dbReference type="Gene3D" id="3.40.50.1820">
    <property type="entry name" value="alpha/beta hydrolase"/>
    <property type="match status" value="1"/>
</dbReference>
<reference evidence="1 2" key="1">
    <citation type="journal article" date="2015" name="Nature">
        <title>rRNA introns, odd ribosomes, and small enigmatic genomes across a large radiation of phyla.</title>
        <authorList>
            <person name="Brown C.T."/>
            <person name="Hug L.A."/>
            <person name="Thomas B.C."/>
            <person name="Sharon I."/>
            <person name="Castelle C.J."/>
            <person name="Singh A."/>
            <person name="Wilkins M.J."/>
            <person name="Williams K.H."/>
            <person name="Banfield J.F."/>
        </authorList>
    </citation>
    <scope>NUCLEOTIDE SEQUENCE [LARGE SCALE GENOMIC DNA]</scope>
</reference>
<gene>
    <name evidence="1" type="ORF">UY59_C0023G0007</name>
</gene>
<protein>
    <recommendedName>
        <fullName evidence="3">Serine aminopeptidase S33 domain-containing protein</fullName>
    </recommendedName>
</protein>
<dbReference type="PANTHER" id="PTHR31591:SF1">
    <property type="entry name" value="UPF0613 PROTEIN PB24D3.06C"/>
    <property type="match status" value="1"/>
</dbReference>
<evidence type="ECO:0008006" key="3">
    <source>
        <dbReference type="Google" id="ProtNLM"/>
    </source>
</evidence>
<accession>A0A0G1WGX0</accession>